<dbReference type="InterPro" id="IPR011009">
    <property type="entry name" value="Kinase-like_dom_sf"/>
</dbReference>
<dbReference type="SUPFAM" id="SSF56112">
    <property type="entry name" value="Protein kinase-like (PK-like)"/>
    <property type="match status" value="1"/>
</dbReference>
<name>A0A6A6H9A2_VIRVR</name>
<dbReference type="PANTHER" id="PTHR33112">
    <property type="entry name" value="DOMAIN PROTEIN, PUTATIVE-RELATED"/>
    <property type="match status" value="1"/>
</dbReference>
<sequence length="1281" mass="145519">MGSLKVRGQLSDKLRGKLVESKFDKTPYEFVPQGAFDDIFSRVSIMEAMNITQSNDALVDFVYTRARKVFATMAYIEPKRKFLKMAMSWFFKNNFHDRKLPIDKWSGKKFRDNEAKGILHPFASMEDTVEDEDDRFWTTTKIYDFQEAQFKFLAPVFSTDKPSHDLWNCTIPFEAKDVTYAEGSFGTVSKYTIHSDHVQDPMKSDASYSHAFAVKELKVDNDQDRQKVARNWASEVKAMATMNKLDHKDHIVRFITAFRRGTPEEPEHYLITEWADGGNLHDLWKQTPRPQETNLNVQEVIKQLLGLAEALNAAHFLSDGRAYSGASYRHGDLKPANILWFKEKSKLGTLKICDWGCAKNKKIVTAMRHSKTSAEYGTRRYQPPEIETGMSSMLPGSQEKRISRLYDIWSMGCIALEFIVWLLYGIDGLEMFNKSMKGDMSDGSPFYQLSYVGGRKLARVHNIATYWMNHMAEDPACRVGTTALGDLLEIVQRGLLVVKLPRRGGTFAENGFQRPYISPPTARRHGLGSGEIHSESAPNWMSTTQGSPSATVPEIDLSSAGLPEDDLEPQFGMVGPERLRADQLRDRLDHIATADEKESYWSTKPGRPVSHIPTHIYSDESVPDSLSRPIQDQVDYDYPKLDPHHWGFETDNKLATEVFSILKDNDHFPIPRTCITSNLCGECTRLRDGLWDLFFEISYDLDSLETRGKAHKCDLCGLLWRTCERNWGTIFDKVRFERSGCSLTMNGGRLPVLSIFRDIDCKSPATADLQIGFAELPKAGSPTHLEVVRKWLHDCDHHHCTSTCKPTQRENRLASGTSTQLPTRLIDVGIDGDHTVRLWETNSQDFVTQDTGGWISLSHRWGLRSHLCTTSDNVREHLTGMNLEALPATFKDAVLVTRALGRRYLWIDSICIIQEGDQADFEQESKCMEDVYSGAYCVIAATCATGHNSGFLKPRSKRDYVALRREAESEAPFYVCQTIDSFQEHVLEDTLNSRGWVLQEHALARRTVFFTEHQTYWECSHGVRCETMTELRNVSAQLLGDPNFPQILESAPQGERIIRYQELYQIYSRLGLSDASDRPRAINGLEKRLLRTMNVRGGFGIFDAGSTKGLLRRSLLWHRGSDTPSLTRISWITVPSWSWMAYAGGKDTNGKEFPGGINYFQLSFNGFDWEDIESPWSHPKNGESSDKLIAKVREFKQSAARTREDYLMFDTPADTNRKNAKCIILGIQKGPIASSEKRHYVLVVVPTVRFDDKNTRIYERVGAGYLPGRCFTDGSVLASIQ</sequence>
<keyword evidence="4" id="KW-1185">Reference proteome</keyword>
<dbReference type="Pfam" id="PF00069">
    <property type="entry name" value="Pkinase"/>
    <property type="match status" value="1"/>
</dbReference>
<dbReference type="Pfam" id="PF06985">
    <property type="entry name" value="HET"/>
    <property type="match status" value="1"/>
</dbReference>
<dbReference type="InterPro" id="IPR010730">
    <property type="entry name" value="HET"/>
</dbReference>
<gene>
    <name evidence="3" type="ORF">EV356DRAFT_514837</name>
</gene>
<dbReference type="EMBL" id="ML991796">
    <property type="protein sequence ID" value="KAF2234694.1"/>
    <property type="molecule type" value="Genomic_DNA"/>
</dbReference>
<evidence type="ECO:0000259" key="2">
    <source>
        <dbReference type="PROSITE" id="PS50011"/>
    </source>
</evidence>
<feature type="compositionally biased region" description="Polar residues" evidence="1">
    <location>
        <begin position="536"/>
        <end position="550"/>
    </location>
</feature>
<dbReference type="CDD" id="cd00180">
    <property type="entry name" value="PKc"/>
    <property type="match status" value="1"/>
</dbReference>
<feature type="region of interest" description="Disordered" evidence="1">
    <location>
        <begin position="511"/>
        <end position="553"/>
    </location>
</feature>
<dbReference type="InterPro" id="IPR000719">
    <property type="entry name" value="Prot_kinase_dom"/>
</dbReference>
<feature type="domain" description="Protein kinase" evidence="2">
    <location>
        <begin position="174"/>
        <end position="491"/>
    </location>
</feature>
<evidence type="ECO:0000313" key="4">
    <source>
        <dbReference type="Proteomes" id="UP000800092"/>
    </source>
</evidence>
<dbReference type="GO" id="GO:0005524">
    <property type="term" value="F:ATP binding"/>
    <property type="evidence" value="ECO:0007669"/>
    <property type="project" value="InterPro"/>
</dbReference>
<evidence type="ECO:0000313" key="3">
    <source>
        <dbReference type="EMBL" id="KAF2234694.1"/>
    </source>
</evidence>
<dbReference type="Gene3D" id="1.10.510.10">
    <property type="entry name" value="Transferase(Phosphotransferase) domain 1"/>
    <property type="match status" value="1"/>
</dbReference>
<dbReference type="Proteomes" id="UP000800092">
    <property type="component" value="Unassembled WGS sequence"/>
</dbReference>
<evidence type="ECO:0000256" key="1">
    <source>
        <dbReference type="SAM" id="MobiDB-lite"/>
    </source>
</evidence>
<dbReference type="Gene3D" id="3.30.200.20">
    <property type="entry name" value="Phosphorylase Kinase, domain 1"/>
    <property type="match status" value="1"/>
</dbReference>
<dbReference type="PANTHER" id="PTHR33112:SF10">
    <property type="entry name" value="TOL"/>
    <property type="match status" value="1"/>
</dbReference>
<protein>
    <recommendedName>
        <fullName evidence="2">Protein kinase domain-containing protein</fullName>
    </recommendedName>
</protein>
<dbReference type="SMART" id="SM00220">
    <property type="entry name" value="S_TKc"/>
    <property type="match status" value="1"/>
</dbReference>
<proteinExistence type="predicted"/>
<dbReference type="PROSITE" id="PS50011">
    <property type="entry name" value="PROTEIN_KINASE_DOM"/>
    <property type="match status" value="1"/>
</dbReference>
<accession>A0A6A6H9A2</accession>
<dbReference type="OrthoDB" id="4062651at2759"/>
<organism evidence="3 4">
    <name type="scientific">Viridothelium virens</name>
    <name type="common">Speckled blister lichen</name>
    <name type="synonym">Trypethelium virens</name>
    <dbReference type="NCBI Taxonomy" id="1048519"/>
    <lineage>
        <taxon>Eukaryota</taxon>
        <taxon>Fungi</taxon>
        <taxon>Dikarya</taxon>
        <taxon>Ascomycota</taxon>
        <taxon>Pezizomycotina</taxon>
        <taxon>Dothideomycetes</taxon>
        <taxon>Dothideomycetes incertae sedis</taxon>
        <taxon>Trypetheliales</taxon>
        <taxon>Trypetheliaceae</taxon>
        <taxon>Viridothelium</taxon>
    </lineage>
</organism>
<dbReference type="GO" id="GO:0004672">
    <property type="term" value="F:protein kinase activity"/>
    <property type="evidence" value="ECO:0007669"/>
    <property type="project" value="InterPro"/>
</dbReference>
<reference evidence="3" key="1">
    <citation type="journal article" date="2020" name="Stud. Mycol.">
        <title>101 Dothideomycetes genomes: a test case for predicting lifestyles and emergence of pathogens.</title>
        <authorList>
            <person name="Haridas S."/>
            <person name="Albert R."/>
            <person name="Binder M."/>
            <person name="Bloem J."/>
            <person name="Labutti K."/>
            <person name="Salamov A."/>
            <person name="Andreopoulos B."/>
            <person name="Baker S."/>
            <person name="Barry K."/>
            <person name="Bills G."/>
            <person name="Bluhm B."/>
            <person name="Cannon C."/>
            <person name="Castanera R."/>
            <person name="Culley D."/>
            <person name="Daum C."/>
            <person name="Ezra D."/>
            <person name="Gonzalez J."/>
            <person name="Henrissat B."/>
            <person name="Kuo A."/>
            <person name="Liang C."/>
            <person name="Lipzen A."/>
            <person name="Lutzoni F."/>
            <person name="Magnuson J."/>
            <person name="Mondo S."/>
            <person name="Nolan M."/>
            <person name="Ohm R."/>
            <person name="Pangilinan J."/>
            <person name="Park H.-J."/>
            <person name="Ramirez L."/>
            <person name="Alfaro M."/>
            <person name="Sun H."/>
            <person name="Tritt A."/>
            <person name="Yoshinaga Y."/>
            <person name="Zwiers L.-H."/>
            <person name="Turgeon B."/>
            <person name="Goodwin S."/>
            <person name="Spatafora J."/>
            <person name="Crous P."/>
            <person name="Grigoriev I."/>
        </authorList>
    </citation>
    <scope>NUCLEOTIDE SEQUENCE</scope>
    <source>
        <strain evidence="3">Tuck. ex Michener</strain>
    </source>
</reference>